<protein>
    <submittedName>
        <fullName evidence="1">Uncharacterized protein</fullName>
    </submittedName>
</protein>
<reference evidence="2" key="1">
    <citation type="submission" date="2019-10" db="EMBL/GenBank/DDBJ databases">
        <title>Streptomyces sp. nov., a novel actinobacterium isolated from alkaline environment.</title>
        <authorList>
            <person name="Golinska P."/>
        </authorList>
    </citation>
    <scope>NUCLEOTIDE SEQUENCE [LARGE SCALE GENOMIC DNA]</scope>
    <source>
        <strain evidence="2">DSM 42108</strain>
    </source>
</reference>
<organism evidence="1 2">
    <name type="scientific">Streptomyces calidiresistens</name>
    <dbReference type="NCBI Taxonomy" id="1485586"/>
    <lineage>
        <taxon>Bacteria</taxon>
        <taxon>Bacillati</taxon>
        <taxon>Actinomycetota</taxon>
        <taxon>Actinomycetes</taxon>
        <taxon>Kitasatosporales</taxon>
        <taxon>Streptomycetaceae</taxon>
        <taxon>Streptomyces</taxon>
    </lineage>
</organism>
<dbReference type="EMBL" id="VKHS01000137">
    <property type="protein sequence ID" value="MBB0229551.1"/>
    <property type="molecule type" value="Genomic_DNA"/>
</dbReference>
<gene>
    <name evidence="1" type="ORF">FOE67_08500</name>
</gene>
<keyword evidence="2" id="KW-1185">Reference proteome</keyword>
<evidence type="ECO:0000313" key="1">
    <source>
        <dbReference type="EMBL" id="MBB0229551.1"/>
    </source>
</evidence>
<comment type="caution">
    <text evidence="1">The sequence shown here is derived from an EMBL/GenBank/DDBJ whole genome shotgun (WGS) entry which is preliminary data.</text>
</comment>
<name>A0A7W3XWA2_9ACTN</name>
<evidence type="ECO:0000313" key="2">
    <source>
        <dbReference type="Proteomes" id="UP000530234"/>
    </source>
</evidence>
<accession>A0A7W3XWA2</accession>
<dbReference type="AlphaFoldDB" id="A0A7W3XWA2"/>
<sequence length="68" mass="6339">MVPRVRVAGCGAAVPPAHRALDPVGAGAVPPGAGPGAVVALGHDPGILAAWAAEQVDVGVAGGAAREG</sequence>
<dbReference type="Proteomes" id="UP000530234">
    <property type="component" value="Unassembled WGS sequence"/>
</dbReference>
<proteinExistence type="predicted"/>